<organism evidence="1 2">
    <name type="scientific">Lutimaribacter saemankumensis</name>
    <dbReference type="NCBI Taxonomy" id="490829"/>
    <lineage>
        <taxon>Bacteria</taxon>
        <taxon>Pseudomonadati</taxon>
        <taxon>Pseudomonadota</taxon>
        <taxon>Alphaproteobacteria</taxon>
        <taxon>Rhodobacterales</taxon>
        <taxon>Roseobacteraceae</taxon>
        <taxon>Lutimaribacter</taxon>
    </lineage>
</organism>
<name>A0A1G8GL87_9RHOB</name>
<evidence type="ECO:0000313" key="1">
    <source>
        <dbReference type="EMBL" id="SDH95174.1"/>
    </source>
</evidence>
<evidence type="ECO:0008006" key="3">
    <source>
        <dbReference type="Google" id="ProtNLM"/>
    </source>
</evidence>
<accession>A0A1G8GL87</accession>
<dbReference type="EMBL" id="FNEB01000001">
    <property type="protein sequence ID" value="SDH95174.1"/>
    <property type="molecule type" value="Genomic_DNA"/>
</dbReference>
<gene>
    <name evidence="1" type="ORF">SAMN05421850_101139</name>
</gene>
<dbReference type="InterPro" id="IPR029063">
    <property type="entry name" value="SAM-dependent_MTases_sf"/>
</dbReference>
<protein>
    <recommendedName>
        <fullName evidence="3">Methyltransferase domain-containing protein</fullName>
    </recommendedName>
</protein>
<keyword evidence="2" id="KW-1185">Reference proteome</keyword>
<dbReference type="SUPFAM" id="SSF53335">
    <property type="entry name" value="S-adenosyl-L-methionine-dependent methyltransferases"/>
    <property type="match status" value="1"/>
</dbReference>
<proteinExistence type="predicted"/>
<reference evidence="1 2" key="1">
    <citation type="submission" date="2016-10" db="EMBL/GenBank/DDBJ databases">
        <authorList>
            <person name="de Groot N.N."/>
        </authorList>
    </citation>
    <scope>NUCLEOTIDE SEQUENCE [LARGE SCALE GENOMIC DNA]</scope>
    <source>
        <strain evidence="1 2">DSM 28010</strain>
    </source>
</reference>
<dbReference type="Gene3D" id="3.40.50.150">
    <property type="entry name" value="Vaccinia Virus protein VP39"/>
    <property type="match status" value="1"/>
</dbReference>
<dbReference type="Proteomes" id="UP000199340">
    <property type="component" value="Unassembled WGS sequence"/>
</dbReference>
<evidence type="ECO:0000313" key="2">
    <source>
        <dbReference type="Proteomes" id="UP000199340"/>
    </source>
</evidence>
<sequence>MTQTAAHIARPELTLPEAEAAMIRAAYERAGVILEYGSGGSTVLAAELGKRVMSVESDKAWAQMMRGWFAENPCPGEVDIIWSDIGPTREWGHPVDDRGWKRFARYPLEVWDLPEFTHPEVVLVDGRFRVGCVLATAYRIERPVSLFFDDYVPRKRFHEVEEFIGPPAEIAGRMARFEIAPQPVPPAHLLRMVELMTRP</sequence>
<dbReference type="AlphaFoldDB" id="A0A1G8GL87"/>
<dbReference type="STRING" id="490829.SAMN05421850_101139"/>